<keyword evidence="3 7" id="KW-0812">Transmembrane</keyword>
<dbReference type="EMBL" id="KV784358">
    <property type="protein sequence ID" value="OEU16877.1"/>
    <property type="molecule type" value="Genomic_DNA"/>
</dbReference>
<name>A0A1E7FFF9_9STRA</name>
<evidence type="ECO:0000256" key="4">
    <source>
        <dbReference type="ARBA" id="ARBA00022989"/>
    </source>
</evidence>
<proteinExistence type="predicted"/>
<protein>
    <submittedName>
        <fullName evidence="8">MFS general substrate transporter</fullName>
    </submittedName>
</protein>
<feature type="transmembrane region" description="Helical" evidence="7">
    <location>
        <begin position="311"/>
        <end position="334"/>
    </location>
</feature>
<keyword evidence="9" id="KW-1185">Reference proteome</keyword>
<feature type="transmembrane region" description="Helical" evidence="7">
    <location>
        <begin position="151"/>
        <end position="177"/>
    </location>
</feature>
<feature type="transmembrane region" description="Helical" evidence="7">
    <location>
        <begin position="111"/>
        <end position="131"/>
    </location>
</feature>
<keyword evidence="4 7" id="KW-1133">Transmembrane helix</keyword>
<accession>A0A1E7FFF9</accession>
<dbReference type="OrthoDB" id="26679at2759"/>
<keyword evidence="5 7" id="KW-0472">Membrane</keyword>
<evidence type="ECO:0000256" key="1">
    <source>
        <dbReference type="ARBA" id="ARBA00004141"/>
    </source>
</evidence>
<feature type="transmembrane region" description="Helical" evidence="7">
    <location>
        <begin position="445"/>
        <end position="469"/>
    </location>
</feature>
<gene>
    <name evidence="8" type="ORF">FRACYDRAFT_239471</name>
</gene>
<feature type="transmembrane region" description="Helical" evidence="7">
    <location>
        <begin position="404"/>
        <end position="424"/>
    </location>
</feature>
<feature type="compositionally biased region" description="Polar residues" evidence="6">
    <location>
        <begin position="1"/>
        <end position="12"/>
    </location>
</feature>
<reference evidence="8 9" key="1">
    <citation type="submission" date="2016-09" db="EMBL/GenBank/DDBJ databases">
        <title>Extensive genetic diversity and differential bi-allelic expression allows diatom success in the polar Southern Ocean.</title>
        <authorList>
            <consortium name="DOE Joint Genome Institute"/>
            <person name="Mock T."/>
            <person name="Otillar R.P."/>
            <person name="Strauss J."/>
            <person name="Dupont C."/>
            <person name="Frickenhaus S."/>
            <person name="Maumus F."/>
            <person name="Mcmullan M."/>
            <person name="Sanges R."/>
            <person name="Schmutz J."/>
            <person name="Toseland A."/>
            <person name="Valas R."/>
            <person name="Veluchamy A."/>
            <person name="Ward B.J."/>
            <person name="Allen A."/>
            <person name="Barry K."/>
            <person name="Falciatore A."/>
            <person name="Ferrante M."/>
            <person name="Fortunato A.E."/>
            <person name="Gloeckner G."/>
            <person name="Gruber A."/>
            <person name="Hipkin R."/>
            <person name="Janech M."/>
            <person name="Kroth P."/>
            <person name="Leese F."/>
            <person name="Lindquist E."/>
            <person name="Lyon B.R."/>
            <person name="Martin J."/>
            <person name="Mayer C."/>
            <person name="Parker M."/>
            <person name="Quesneville H."/>
            <person name="Raymond J."/>
            <person name="Uhlig C."/>
            <person name="Valentin K.U."/>
            <person name="Worden A.Z."/>
            <person name="Armbrust E.V."/>
            <person name="Bowler C."/>
            <person name="Green B."/>
            <person name="Moulton V."/>
            <person name="Van Oosterhout C."/>
            <person name="Grigoriev I."/>
        </authorList>
    </citation>
    <scope>NUCLEOTIDE SEQUENCE [LARGE SCALE GENOMIC DNA]</scope>
    <source>
        <strain evidence="8 9">CCMP1102</strain>
    </source>
</reference>
<feature type="transmembrane region" description="Helical" evidence="7">
    <location>
        <begin position="346"/>
        <end position="365"/>
    </location>
</feature>
<dbReference type="Proteomes" id="UP000095751">
    <property type="component" value="Unassembled WGS sequence"/>
</dbReference>
<keyword evidence="2" id="KW-0813">Transport</keyword>
<evidence type="ECO:0000313" key="9">
    <source>
        <dbReference type="Proteomes" id="UP000095751"/>
    </source>
</evidence>
<evidence type="ECO:0000256" key="5">
    <source>
        <dbReference type="ARBA" id="ARBA00023136"/>
    </source>
</evidence>
<dbReference type="PANTHER" id="PTHR23504:SF15">
    <property type="entry name" value="MAJOR FACILITATOR SUPERFAMILY (MFS) PROFILE DOMAIN-CONTAINING PROTEIN"/>
    <property type="match status" value="1"/>
</dbReference>
<dbReference type="SUPFAM" id="SSF103473">
    <property type="entry name" value="MFS general substrate transporter"/>
    <property type="match status" value="1"/>
</dbReference>
<feature type="region of interest" description="Disordered" evidence="6">
    <location>
        <begin position="1"/>
        <end position="23"/>
    </location>
</feature>
<evidence type="ECO:0000256" key="2">
    <source>
        <dbReference type="ARBA" id="ARBA00022448"/>
    </source>
</evidence>
<dbReference type="InterPro" id="IPR036259">
    <property type="entry name" value="MFS_trans_sf"/>
</dbReference>
<comment type="subcellular location">
    <subcellularLocation>
        <location evidence="1">Membrane</location>
        <topology evidence="1">Multi-pass membrane protein</topology>
    </subcellularLocation>
</comment>
<evidence type="ECO:0000256" key="6">
    <source>
        <dbReference type="SAM" id="MobiDB-lite"/>
    </source>
</evidence>
<dbReference type="Gene3D" id="1.20.1250.20">
    <property type="entry name" value="MFS general substrate transporter like domains"/>
    <property type="match status" value="2"/>
</dbReference>
<feature type="transmembrane region" description="Helical" evidence="7">
    <location>
        <begin position="377"/>
        <end position="398"/>
    </location>
</feature>
<dbReference type="PANTHER" id="PTHR23504">
    <property type="entry name" value="MAJOR FACILITATOR SUPERFAMILY DOMAIN-CONTAINING PROTEIN 10"/>
    <property type="match status" value="1"/>
</dbReference>
<dbReference type="AlphaFoldDB" id="A0A1E7FFF9"/>
<organism evidence="8 9">
    <name type="scientific">Fragilariopsis cylindrus CCMP1102</name>
    <dbReference type="NCBI Taxonomy" id="635003"/>
    <lineage>
        <taxon>Eukaryota</taxon>
        <taxon>Sar</taxon>
        <taxon>Stramenopiles</taxon>
        <taxon>Ochrophyta</taxon>
        <taxon>Bacillariophyta</taxon>
        <taxon>Bacillariophyceae</taxon>
        <taxon>Bacillariophycidae</taxon>
        <taxon>Bacillariales</taxon>
        <taxon>Bacillariaceae</taxon>
        <taxon>Fragilariopsis</taxon>
    </lineage>
</organism>
<evidence type="ECO:0000256" key="7">
    <source>
        <dbReference type="SAM" id="Phobius"/>
    </source>
</evidence>
<feature type="transmembrane region" description="Helical" evidence="7">
    <location>
        <begin position="50"/>
        <end position="70"/>
    </location>
</feature>
<sequence length="508" mass="54872">MRNYDASSSPSKSIPDGDVKKYGGVDNDIPGGCAKCNPTKEEIHDHLMSTLALCSSVFSMFYLVFSIFPYGGFMALQLVPGLQYNSVGTYAGILTSELARGNHELEAKGMGLVMGMVGVGMLVGPAIGGLLSEPVTQFPNVDFGRFEATLLKFPFLLPNLIGAIICTISTIQVIFYVKETLPPERLRSAKYVIPDIISCFFSLPSMIGKKVASWRNDDDGYEEVRSNDVTVTSSERNYNDSDISEDLKILVSYLNEEEGQEVSYVSKCARASFSKALHEPSIRLSEISSSEAPPTATIASLMADKKVRDCLTCYWVMTFASTAMSECFPLFAMARKGGLGLGESSIGTMGAIAGFVFCICQYFIFSVSMKYFDLHKTMLFSGFLAVIPSILIPVSLLIPSTTVVEAYLGVINGMLAVFFSNWNAALSITQNRAVHPLSRSRVNGLAAVGTAVARGFGPLFAGVLVTLSYTDGIVPVQYGSLVFYSVVVTLGGIAFVINSKLEDDNAEN</sequence>
<evidence type="ECO:0000256" key="3">
    <source>
        <dbReference type="ARBA" id="ARBA00022692"/>
    </source>
</evidence>
<dbReference type="KEGG" id="fcy:FRACYDRAFT_239471"/>
<dbReference type="InParanoid" id="A0A1E7FFF9"/>
<feature type="transmembrane region" description="Helical" evidence="7">
    <location>
        <begin position="481"/>
        <end position="498"/>
    </location>
</feature>
<dbReference type="GO" id="GO:0016020">
    <property type="term" value="C:membrane"/>
    <property type="evidence" value="ECO:0007669"/>
    <property type="project" value="UniProtKB-SubCell"/>
</dbReference>
<evidence type="ECO:0000313" key="8">
    <source>
        <dbReference type="EMBL" id="OEU16877.1"/>
    </source>
</evidence>